<feature type="compositionally biased region" description="Polar residues" evidence="1">
    <location>
        <begin position="285"/>
        <end position="295"/>
    </location>
</feature>
<protein>
    <submittedName>
        <fullName evidence="2">Uncharacterized protein</fullName>
    </submittedName>
</protein>
<sequence length="424" mass="43159">MGLGTKIKEALHGDNSTTETHPTTANHPSHTTPGSFPSDELPQRHADGKHYTAPHGTAVDDNVKSGTHTGATSGTDDQDQTKGAYWGDLSNEGHEGHSGTAGDLPDRTRLGGDSSAASGRHHGAQAHHHDHRLTDQAVGGGVYNASPAQGSHGASNRDPTEDPRFGHGVTGTSASRDHHLAGQSSGGGVYNSVTGSGSPDHHATRHNQTDSVHDPLSSGTKGIPISSGHDSAGVHEPQRTGFQAAGEPTRHNERTGHSHGLGVTGAAAGAAAGAGYGAHEYGQHNNGNTNYSGKSASDGVPRSSMLDPEPASNQSNLPVSGHPHTSSYSDSKGIHGAGAGSYNNPGGPTSHLSGGPSHVNTNIGAGAGPDSSVSPTQSASSGSGRKHFGPGHEGAKVLHSCQHCGRDNDISHYFNKDVVYRLGQ</sequence>
<reference evidence="2" key="1">
    <citation type="submission" date="2022-10" db="EMBL/GenBank/DDBJ databases">
        <title>Tapping the CABI collections for fungal endophytes: first genome assemblies for Collariella, Neodidymelliopsis, Ascochyta clinopodiicola, Didymella pomorum, Didymosphaeria variabile, Neocosmospora piperis and Neocucurbitaria cava.</title>
        <authorList>
            <person name="Hill R."/>
        </authorList>
    </citation>
    <scope>NUCLEOTIDE SEQUENCE</scope>
    <source>
        <strain evidence="2">IMI 355082</strain>
    </source>
</reference>
<feature type="compositionally biased region" description="Polar residues" evidence="1">
    <location>
        <begin position="311"/>
        <end position="330"/>
    </location>
</feature>
<name>A0A9W9CT49_9PEZI</name>
<dbReference type="OrthoDB" id="2590867at2759"/>
<evidence type="ECO:0000313" key="2">
    <source>
        <dbReference type="EMBL" id="KAJ4385825.1"/>
    </source>
</evidence>
<comment type="caution">
    <text evidence="2">The sequence shown here is derived from an EMBL/GenBank/DDBJ whole genome shotgun (WGS) entry which is preliminary data.</text>
</comment>
<feature type="compositionally biased region" description="Basic and acidic residues" evidence="1">
    <location>
        <begin position="1"/>
        <end position="12"/>
    </location>
</feature>
<dbReference type="EMBL" id="JAPEVB010000007">
    <property type="protein sequence ID" value="KAJ4385825.1"/>
    <property type="molecule type" value="Genomic_DNA"/>
</dbReference>
<feature type="compositionally biased region" description="Polar residues" evidence="1">
    <location>
        <begin position="64"/>
        <end position="75"/>
    </location>
</feature>
<feature type="compositionally biased region" description="Polar residues" evidence="1">
    <location>
        <begin position="371"/>
        <end position="383"/>
    </location>
</feature>
<feature type="region of interest" description="Disordered" evidence="1">
    <location>
        <begin position="285"/>
        <end position="394"/>
    </location>
</feature>
<dbReference type="Proteomes" id="UP001140453">
    <property type="component" value="Unassembled WGS sequence"/>
</dbReference>
<feature type="compositionally biased region" description="Polar residues" evidence="1">
    <location>
        <begin position="14"/>
        <end position="35"/>
    </location>
</feature>
<feature type="compositionally biased region" description="Basic and acidic residues" evidence="1">
    <location>
        <begin position="199"/>
        <end position="213"/>
    </location>
</feature>
<accession>A0A9W9CT49</accession>
<feature type="compositionally biased region" description="Basic and acidic residues" evidence="1">
    <location>
        <begin position="41"/>
        <end position="50"/>
    </location>
</feature>
<evidence type="ECO:0000256" key="1">
    <source>
        <dbReference type="SAM" id="MobiDB-lite"/>
    </source>
</evidence>
<organism evidence="2 3">
    <name type="scientific">Gnomoniopsis smithogilvyi</name>
    <dbReference type="NCBI Taxonomy" id="1191159"/>
    <lineage>
        <taxon>Eukaryota</taxon>
        <taxon>Fungi</taxon>
        <taxon>Dikarya</taxon>
        <taxon>Ascomycota</taxon>
        <taxon>Pezizomycotina</taxon>
        <taxon>Sordariomycetes</taxon>
        <taxon>Sordariomycetidae</taxon>
        <taxon>Diaporthales</taxon>
        <taxon>Gnomoniaceae</taxon>
        <taxon>Gnomoniopsis</taxon>
    </lineage>
</organism>
<evidence type="ECO:0000313" key="3">
    <source>
        <dbReference type="Proteomes" id="UP001140453"/>
    </source>
</evidence>
<feature type="compositionally biased region" description="Polar residues" evidence="1">
    <location>
        <begin position="341"/>
        <end position="363"/>
    </location>
</feature>
<proteinExistence type="predicted"/>
<feature type="region of interest" description="Disordered" evidence="1">
    <location>
        <begin position="1"/>
        <end position="264"/>
    </location>
</feature>
<feature type="compositionally biased region" description="Basic residues" evidence="1">
    <location>
        <begin position="119"/>
        <end position="131"/>
    </location>
</feature>
<dbReference type="AlphaFoldDB" id="A0A9W9CT49"/>
<keyword evidence="3" id="KW-1185">Reference proteome</keyword>
<gene>
    <name evidence="2" type="ORF">N0V93_010256</name>
</gene>